<keyword evidence="7" id="KW-1185">Reference proteome</keyword>
<evidence type="ECO:0000256" key="4">
    <source>
        <dbReference type="SAM" id="MobiDB-lite"/>
    </source>
</evidence>
<dbReference type="SUPFAM" id="SSF51735">
    <property type="entry name" value="NAD(P)-binding Rossmann-fold domains"/>
    <property type="match status" value="1"/>
</dbReference>
<evidence type="ECO:0000256" key="3">
    <source>
        <dbReference type="RuleBase" id="RU000363"/>
    </source>
</evidence>
<evidence type="ECO:0000256" key="1">
    <source>
        <dbReference type="ARBA" id="ARBA00006484"/>
    </source>
</evidence>
<dbReference type="GO" id="GO:0016491">
    <property type="term" value="F:oxidoreductase activity"/>
    <property type="evidence" value="ECO:0007669"/>
    <property type="project" value="UniProtKB-KW"/>
</dbReference>
<dbReference type="NCBIfam" id="NF006114">
    <property type="entry name" value="PRK08263.1"/>
    <property type="match status" value="1"/>
</dbReference>
<sequence length="430" mass="45168">MTEKIWFVTGSARGLGREIVAAALERGDRVAATARNPRRLDDLSAAHPGRLLALPLDVTDADEAAAAVQTAVAEFGRLDVIVNNAGYADLASVEDTTLDSFRAQIETNLFGVVNVTKAALPVLRGQGHGHIITVTSVGGRVATPGLSAYQTAKWAVNGFTEVLGAEVGPLGIKVTAIEPGGMRTDWAGSSMTIPPPSPPYAGTIGFLSDLFKDGTDAALGDPAKVADVVARLADMDEPPLRLLLGSDALAGARAAARTLAARDQAWQELSRSTDRDDATPRQRDPLGEAATDPVSVVRRFLSEVVNGGDLNVIDDLWSDDLRWHGGSLGDIRGLPAYKQYLSASISGAFTGMSLREQDIVATGDKVVVRFTNSGTHTGPFMGAPASGVHAEWLGIGIYTVINGKITEAWFGEDILGMLLQLNIVQLPGAA</sequence>
<evidence type="ECO:0000256" key="2">
    <source>
        <dbReference type="ARBA" id="ARBA00023002"/>
    </source>
</evidence>
<dbReference type="InterPro" id="IPR032710">
    <property type="entry name" value="NTF2-like_dom_sf"/>
</dbReference>
<dbReference type="InterPro" id="IPR051911">
    <property type="entry name" value="SDR_oxidoreductase"/>
</dbReference>
<dbReference type="CDD" id="cd05374">
    <property type="entry name" value="17beta-HSD-like_SDR_c"/>
    <property type="match status" value="1"/>
</dbReference>
<accession>A0A5M3X9V5</accession>
<keyword evidence="2" id="KW-0560">Oxidoreductase</keyword>
<dbReference type="Pfam" id="PF00106">
    <property type="entry name" value="adh_short"/>
    <property type="match status" value="1"/>
</dbReference>
<dbReference type="Gene3D" id="3.40.50.720">
    <property type="entry name" value="NAD(P)-binding Rossmann-like Domain"/>
    <property type="match status" value="1"/>
</dbReference>
<evidence type="ECO:0000313" key="7">
    <source>
        <dbReference type="Proteomes" id="UP000377595"/>
    </source>
</evidence>
<dbReference type="Proteomes" id="UP000377595">
    <property type="component" value="Unassembled WGS sequence"/>
</dbReference>
<evidence type="ECO:0000313" key="6">
    <source>
        <dbReference type="EMBL" id="GES17446.1"/>
    </source>
</evidence>
<comment type="caution">
    <text evidence="6">The sequence shown here is derived from an EMBL/GenBank/DDBJ whole genome shotgun (WGS) entry which is preliminary data.</text>
</comment>
<dbReference type="InterPro" id="IPR036291">
    <property type="entry name" value="NAD(P)-bd_dom_sf"/>
</dbReference>
<dbReference type="OrthoDB" id="9792003at2"/>
<dbReference type="PRINTS" id="PR00081">
    <property type="entry name" value="GDHRDH"/>
</dbReference>
<protein>
    <recommendedName>
        <fullName evidence="5">Ketoreductase domain-containing protein</fullName>
    </recommendedName>
</protein>
<dbReference type="SMART" id="SM00822">
    <property type="entry name" value="PKS_KR"/>
    <property type="match status" value="1"/>
</dbReference>
<feature type="region of interest" description="Disordered" evidence="4">
    <location>
        <begin position="268"/>
        <end position="289"/>
    </location>
</feature>
<proteinExistence type="inferred from homology"/>
<dbReference type="InterPro" id="IPR002347">
    <property type="entry name" value="SDR_fam"/>
</dbReference>
<name>A0A5M3X9V5_9ACTN</name>
<dbReference type="PANTHER" id="PTHR43976:SF16">
    <property type="entry name" value="SHORT-CHAIN DEHYDROGENASE_REDUCTASE FAMILY PROTEIN"/>
    <property type="match status" value="1"/>
</dbReference>
<organism evidence="6 7">
    <name type="scientific">Acrocarpospora pleiomorpha</name>
    <dbReference type="NCBI Taxonomy" id="90975"/>
    <lineage>
        <taxon>Bacteria</taxon>
        <taxon>Bacillati</taxon>
        <taxon>Actinomycetota</taxon>
        <taxon>Actinomycetes</taxon>
        <taxon>Streptosporangiales</taxon>
        <taxon>Streptosporangiaceae</taxon>
        <taxon>Acrocarpospora</taxon>
    </lineage>
</organism>
<dbReference type="SUPFAM" id="SSF54427">
    <property type="entry name" value="NTF2-like"/>
    <property type="match status" value="1"/>
</dbReference>
<dbReference type="PRINTS" id="PR00080">
    <property type="entry name" value="SDRFAMILY"/>
</dbReference>
<evidence type="ECO:0000259" key="5">
    <source>
        <dbReference type="SMART" id="SM00822"/>
    </source>
</evidence>
<comment type="similarity">
    <text evidence="1 3">Belongs to the short-chain dehydrogenases/reductases (SDR) family.</text>
</comment>
<gene>
    <name evidence="6" type="ORF">Aple_003410</name>
</gene>
<reference evidence="6 7" key="1">
    <citation type="submission" date="2019-10" db="EMBL/GenBank/DDBJ databases">
        <title>Whole genome shotgun sequence of Acrocarpospora pleiomorpha NBRC 16267.</title>
        <authorList>
            <person name="Ichikawa N."/>
            <person name="Kimura A."/>
            <person name="Kitahashi Y."/>
            <person name="Komaki H."/>
            <person name="Oguchi A."/>
        </authorList>
    </citation>
    <scope>NUCLEOTIDE SEQUENCE [LARGE SCALE GENOMIC DNA]</scope>
    <source>
        <strain evidence="6 7">NBRC 16267</strain>
    </source>
</reference>
<dbReference type="AlphaFoldDB" id="A0A5M3X9V5"/>
<dbReference type="EMBL" id="BLAF01000004">
    <property type="protein sequence ID" value="GES17446.1"/>
    <property type="molecule type" value="Genomic_DNA"/>
</dbReference>
<dbReference type="InterPro" id="IPR009959">
    <property type="entry name" value="Cyclase_SnoaL-like"/>
</dbReference>
<dbReference type="Gene3D" id="3.10.450.50">
    <property type="match status" value="1"/>
</dbReference>
<feature type="domain" description="Ketoreductase" evidence="5">
    <location>
        <begin position="4"/>
        <end position="180"/>
    </location>
</feature>
<dbReference type="GO" id="GO:0030638">
    <property type="term" value="P:polyketide metabolic process"/>
    <property type="evidence" value="ECO:0007669"/>
    <property type="project" value="InterPro"/>
</dbReference>
<dbReference type="Pfam" id="PF07366">
    <property type="entry name" value="SnoaL"/>
    <property type="match status" value="1"/>
</dbReference>
<dbReference type="PANTHER" id="PTHR43976">
    <property type="entry name" value="SHORT CHAIN DEHYDROGENASE"/>
    <property type="match status" value="1"/>
</dbReference>
<dbReference type="RefSeq" id="WP_155342614.1">
    <property type="nucleotide sequence ID" value="NZ_BAAAHM010000001.1"/>
</dbReference>
<feature type="compositionally biased region" description="Basic and acidic residues" evidence="4">
    <location>
        <begin position="271"/>
        <end position="286"/>
    </location>
</feature>
<dbReference type="InterPro" id="IPR057326">
    <property type="entry name" value="KR_dom"/>
</dbReference>